<dbReference type="GeneID" id="9595263"/>
<feature type="compositionally biased region" description="Polar residues" evidence="5">
    <location>
        <begin position="1175"/>
        <end position="1190"/>
    </location>
</feature>
<evidence type="ECO:0000313" key="7">
    <source>
        <dbReference type="EMBL" id="EFI99912.1"/>
    </source>
</evidence>
<feature type="compositionally biased region" description="Basic residues" evidence="5">
    <location>
        <begin position="960"/>
        <end position="969"/>
    </location>
</feature>
<feature type="compositionally biased region" description="Basic and acidic residues" evidence="5">
    <location>
        <begin position="949"/>
        <end position="959"/>
    </location>
</feature>
<dbReference type="InterPro" id="IPR044998">
    <property type="entry name" value="Timeless"/>
</dbReference>
<dbReference type="FunCoup" id="D8PUK3">
    <property type="interactions" value="114"/>
</dbReference>
<dbReference type="GO" id="GO:0031298">
    <property type="term" value="C:replication fork protection complex"/>
    <property type="evidence" value="ECO:0007669"/>
    <property type="project" value="TreeGrafter"/>
</dbReference>
<feature type="region of interest" description="Disordered" evidence="5">
    <location>
        <begin position="16"/>
        <end position="44"/>
    </location>
</feature>
<keyword evidence="4" id="KW-0131">Cell cycle</keyword>
<dbReference type="KEGG" id="scm:SCHCO_01084537"/>
<keyword evidence="8" id="KW-1185">Reference proteome</keyword>
<evidence type="ECO:0000256" key="2">
    <source>
        <dbReference type="ARBA" id="ARBA00022880"/>
    </source>
</evidence>
<feature type="region of interest" description="Disordered" evidence="5">
    <location>
        <begin position="843"/>
        <end position="864"/>
    </location>
</feature>
<comment type="subcellular location">
    <subcellularLocation>
        <location evidence="1">Nucleus</location>
    </subcellularLocation>
</comment>
<dbReference type="AlphaFoldDB" id="D8PUK3"/>
<dbReference type="InParanoid" id="D8PUK3"/>
<dbReference type="Pfam" id="PF04821">
    <property type="entry name" value="TIMELESS"/>
    <property type="match status" value="1"/>
</dbReference>
<dbReference type="PANTHER" id="PTHR22940:SF4">
    <property type="entry name" value="PROTEIN TIMELESS HOMOLOG"/>
    <property type="match status" value="1"/>
</dbReference>
<dbReference type="OrthoDB" id="310853at2759"/>
<evidence type="ECO:0000256" key="1">
    <source>
        <dbReference type="ARBA" id="ARBA00004123"/>
    </source>
</evidence>
<dbReference type="OMA" id="VNHHRHT"/>
<keyword evidence="3" id="KW-0539">Nucleus</keyword>
<gene>
    <name evidence="7" type="ORF">SCHCODRAFT_255844</name>
</gene>
<dbReference type="HOGENOM" id="CLU_004294_1_0_1"/>
<proteinExistence type="predicted"/>
<keyword evidence="2" id="KW-0236">DNA replication inhibitor</keyword>
<feature type="compositionally biased region" description="Basic residues" evidence="5">
    <location>
        <begin position="1149"/>
        <end position="1159"/>
    </location>
</feature>
<dbReference type="GO" id="GO:0043111">
    <property type="term" value="P:replication fork arrest"/>
    <property type="evidence" value="ECO:0007669"/>
    <property type="project" value="TreeGrafter"/>
</dbReference>
<dbReference type="GO" id="GO:0000076">
    <property type="term" value="P:DNA replication checkpoint signaling"/>
    <property type="evidence" value="ECO:0007669"/>
    <property type="project" value="TreeGrafter"/>
</dbReference>
<dbReference type="VEuPathDB" id="FungiDB:SCHCODRAFT_01084537"/>
<dbReference type="InterPro" id="IPR006906">
    <property type="entry name" value="Timeless_N"/>
</dbReference>
<reference evidence="7 8" key="1">
    <citation type="journal article" date="2010" name="Nat. Biotechnol.">
        <title>Genome sequence of the model mushroom Schizophyllum commune.</title>
        <authorList>
            <person name="Ohm R.A."/>
            <person name="de Jong J.F."/>
            <person name="Lugones L.G."/>
            <person name="Aerts A."/>
            <person name="Kothe E."/>
            <person name="Stajich J.E."/>
            <person name="de Vries R.P."/>
            <person name="Record E."/>
            <person name="Levasseur A."/>
            <person name="Baker S.E."/>
            <person name="Bartholomew K.A."/>
            <person name="Coutinho P.M."/>
            <person name="Erdmann S."/>
            <person name="Fowler T.J."/>
            <person name="Gathman A.C."/>
            <person name="Lombard V."/>
            <person name="Henrissat B."/>
            <person name="Knabe N."/>
            <person name="Kuees U."/>
            <person name="Lilly W.W."/>
            <person name="Lindquist E."/>
            <person name="Lucas S."/>
            <person name="Magnuson J.K."/>
            <person name="Piumi F."/>
            <person name="Raudaskoski M."/>
            <person name="Salamov A."/>
            <person name="Schmutz J."/>
            <person name="Schwarze F.W.M.R."/>
            <person name="vanKuyk P.A."/>
            <person name="Horton J.S."/>
            <person name="Grigoriev I.V."/>
            <person name="Woesten H.A.B."/>
        </authorList>
    </citation>
    <scope>NUCLEOTIDE SEQUENCE [LARGE SCALE GENOMIC DNA]</scope>
    <source>
        <strain evidence="8">H4-8 / FGSC 9210</strain>
    </source>
</reference>
<feature type="region of interest" description="Disordered" evidence="5">
    <location>
        <begin position="1060"/>
        <end position="1209"/>
    </location>
</feature>
<feature type="compositionally biased region" description="Basic and acidic residues" evidence="5">
    <location>
        <begin position="18"/>
        <end position="27"/>
    </location>
</feature>
<feature type="compositionally biased region" description="Basic and acidic residues" evidence="5">
    <location>
        <begin position="1006"/>
        <end position="1033"/>
    </location>
</feature>
<evidence type="ECO:0000256" key="3">
    <source>
        <dbReference type="ARBA" id="ARBA00023242"/>
    </source>
</evidence>
<protein>
    <recommendedName>
        <fullName evidence="6">Timeless N-terminal domain-containing protein</fullName>
    </recommendedName>
</protein>
<dbReference type="Proteomes" id="UP000007431">
    <property type="component" value="Unassembled WGS sequence"/>
</dbReference>
<dbReference type="STRING" id="578458.D8PUK3"/>
<feature type="region of interest" description="Disordered" evidence="5">
    <location>
        <begin position="342"/>
        <end position="361"/>
    </location>
</feature>
<evidence type="ECO:0000259" key="6">
    <source>
        <dbReference type="Pfam" id="PF04821"/>
    </source>
</evidence>
<sequence>MSKKRVDIIDISDDDDDAVKTVEKPASDADDGIEVQEGRPETEQEFRRRLLEPVISNVVDALGGFEGKTYRMGDEVNGCLKDLKRLWRKDDTDDERTVARIYWEKRLLHNDLIPILLATAGKGMVEDKRAVACADLMTAMTWPIDMAEELKELDDELDRGADYTVLQQSHLHYKAALLKPDVMKALLSIMIPPLAKPVKERTERDKQVMTVVLNLIRNLAFIKDLPANIYHSSDQAEFSSLQSKLIRALSETHAMELLLTIAVNDNNDPLFNQWNTLVLEIFYLLYRGVKPSSLAMDQTKQTSKNLHRLLETERKIRQDVSRKASSRHSRFGTTITVKLNPKKAAPAADGEEGSSSKKPAGSSHFVLHQQQALHKNASSILDMKKKAKKKGMTVDELAREENLSVEARNILQKFAAEFVENCFNPFLSTLIKDIRMERPKITEKDNLLLLYVAKWFIEFFLLSRAKEKTSTTAKAGDERWNFRLIAEITERDWIVWVLKRMRQASEDKPKQWTELQAGIECLTQLLLVIDGLCSSADTAYTETAETLQQQIIYNGEILDIAFESMRNYKQGTQSLTYLDASVHLGYSLLKMLERWGKQSGGKDVYVRKKKKVRRRKKRAVNTEEDGIADVEEEEVEVSDNDTIQEAIFTFEAFEMRLAHAEITHTLLTYLSRYKEFTSSEQMKRVTNLLHRQAVRVKAEGLFFKVSTLSLFQRILNDQRSLPREQPYKDLVNLINFILRQFFKALSENTFLAVEAFFPKNRSQWKQYSSYQEPERKGRAQASVVETRWPPDVVVQKGFSWSEELGIAVGALLEEGHKDLVEWTVEILGLAIATWRGIIAKVDGSKKPEGEDDDDNDAPEPLPLEHQPSAEAMEEMGDFPIPTLDDEKAQAATKNPHLKLLFRLCKFFVLEEDPSGDELEWYIPKTIMPAELARFETVIKQFLEQPYEPEDGKKATDFISKKRRPRRKLRSPSPLSEADGDADYQGEGGGTGEKKERRKRKKRDKGKSKEGEDQDKAERRERKRAEKRKREQEQYKSAQFIEDSDLEEGALEAFLEHEKELRKRTEARAVNSNLGIGTMRATGTKKRRRRGEKGERATKKRKGAADEEIVNVDEEQVAVDLSDSDKSDDNQSDAEDDFEESPAPAPPPRPRPKPRPKPTRKAATPAVTDGEGSDVAGTTTNVAEPNGSESDTVIKRAPRRVQAIVSDEDE</sequence>
<feature type="compositionally biased region" description="Acidic residues" evidence="5">
    <location>
        <begin position="1129"/>
        <end position="1139"/>
    </location>
</feature>
<dbReference type="GO" id="GO:0003677">
    <property type="term" value="F:DNA binding"/>
    <property type="evidence" value="ECO:0007669"/>
    <property type="project" value="TreeGrafter"/>
</dbReference>
<feature type="compositionally biased region" description="Basic residues" evidence="5">
    <location>
        <begin position="995"/>
        <end position="1005"/>
    </location>
</feature>
<accession>D8PUK3</accession>
<dbReference type="eggNOG" id="KOG1974">
    <property type="taxonomic scope" value="Eukaryota"/>
</dbReference>
<organism evidence="8">
    <name type="scientific">Schizophyllum commune (strain H4-8 / FGSC 9210)</name>
    <name type="common">Split gill fungus</name>
    <dbReference type="NCBI Taxonomy" id="578458"/>
    <lineage>
        <taxon>Eukaryota</taxon>
        <taxon>Fungi</taxon>
        <taxon>Dikarya</taxon>
        <taxon>Basidiomycota</taxon>
        <taxon>Agaricomycotina</taxon>
        <taxon>Agaricomycetes</taxon>
        <taxon>Agaricomycetidae</taxon>
        <taxon>Agaricales</taxon>
        <taxon>Schizophyllaceae</taxon>
        <taxon>Schizophyllum</taxon>
    </lineage>
</organism>
<dbReference type="EMBL" id="GL377303">
    <property type="protein sequence ID" value="EFI99912.1"/>
    <property type="molecule type" value="Genomic_DNA"/>
</dbReference>
<dbReference type="PANTHER" id="PTHR22940">
    <property type="entry name" value="TIMEOUT/TIMELESS-2"/>
    <property type="match status" value="1"/>
</dbReference>
<evidence type="ECO:0000256" key="5">
    <source>
        <dbReference type="SAM" id="MobiDB-lite"/>
    </source>
</evidence>
<name>D8PUK3_SCHCM</name>
<feature type="compositionally biased region" description="Acidic residues" evidence="5">
    <location>
        <begin position="1105"/>
        <end position="1116"/>
    </location>
</feature>
<dbReference type="GO" id="GO:0006281">
    <property type="term" value="P:DNA repair"/>
    <property type="evidence" value="ECO:0007669"/>
    <property type="project" value="TreeGrafter"/>
</dbReference>
<evidence type="ECO:0000313" key="8">
    <source>
        <dbReference type="Proteomes" id="UP000007431"/>
    </source>
</evidence>
<evidence type="ECO:0000256" key="4">
    <source>
        <dbReference type="ARBA" id="ARBA00023306"/>
    </source>
</evidence>
<feature type="domain" description="Timeless N-terminal" evidence="6">
    <location>
        <begin position="69"/>
        <end position="337"/>
    </location>
</feature>
<dbReference type="RefSeq" id="XP_003034815.1">
    <property type="nucleotide sequence ID" value="XM_003034769.1"/>
</dbReference>
<feature type="region of interest" description="Disordered" evidence="5">
    <location>
        <begin position="949"/>
        <end position="1045"/>
    </location>
</feature>